<accession>A0A0R0FLA2</accession>
<dbReference type="PANTHER" id="PTHR47150">
    <property type="entry name" value="OS12G0169200 PROTEIN"/>
    <property type="match status" value="1"/>
</dbReference>
<dbReference type="OMA" id="YIRIGEC"/>
<organism evidence="1">
    <name type="scientific">Glycine max</name>
    <name type="common">Soybean</name>
    <name type="synonym">Glycine hispida</name>
    <dbReference type="NCBI Taxonomy" id="3847"/>
    <lineage>
        <taxon>Eukaryota</taxon>
        <taxon>Viridiplantae</taxon>
        <taxon>Streptophyta</taxon>
        <taxon>Embryophyta</taxon>
        <taxon>Tracheophyta</taxon>
        <taxon>Spermatophyta</taxon>
        <taxon>Magnoliopsida</taxon>
        <taxon>eudicotyledons</taxon>
        <taxon>Gunneridae</taxon>
        <taxon>Pentapetalae</taxon>
        <taxon>rosids</taxon>
        <taxon>fabids</taxon>
        <taxon>Fabales</taxon>
        <taxon>Fabaceae</taxon>
        <taxon>Papilionoideae</taxon>
        <taxon>50 kb inversion clade</taxon>
        <taxon>NPAAA clade</taxon>
        <taxon>indigoferoid/millettioid clade</taxon>
        <taxon>Phaseoleae</taxon>
        <taxon>Glycine</taxon>
        <taxon>Glycine subgen. Soja</taxon>
    </lineage>
</organism>
<dbReference type="Proteomes" id="UP000008827">
    <property type="component" value="Chromosome 17"/>
</dbReference>
<evidence type="ECO:0000313" key="2">
    <source>
        <dbReference type="EnsemblPlants" id="KRH04178"/>
    </source>
</evidence>
<name>A0A0R0FLA2_SOYBN</name>
<dbReference type="AlphaFoldDB" id="A0A0R0FLA2"/>
<dbReference type="EMBL" id="CM000850">
    <property type="protein sequence ID" value="KRH04178.1"/>
    <property type="molecule type" value="Genomic_DNA"/>
</dbReference>
<dbReference type="Gramene" id="KRH04178">
    <property type="protein sequence ID" value="KRH04178"/>
    <property type="gene ID" value="GLYMA_17G144600"/>
</dbReference>
<proteinExistence type="predicted"/>
<dbReference type="PANTHER" id="PTHR47150:SF7">
    <property type="entry name" value="NUCLEASE"/>
    <property type="match status" value="1"/>
</dbReference>
<dbReference type="EnsemblPlants" id="KRH04178">
    <property type="protein sequence ID" value="KRH04178"/>
    <property type="gene ID" value="GLYMA_17G144600"/>
</dbReference>
<reference evidence="1" key="3">
    <citation type="submission" date="2018-07" db="EMBL/GenBank/DDBJ databases">
        <title>WGS assembly of Glycine max.</title>
        <authorList>
            <person name="Schmutz J."/>
            <person name="Cannon S."/>
            <person name="Schlueter J."/>
            <person name="Ma J."/>
            <person name="Mitros T."/>
            <person name="Nelson W."/>
            <person name="Hyten D."/>
            <person name="Song Q."/>
            <person name="Thelen J."/>
            <person name="Cheng J."/>
            <person name="Xu D."/>
            <person name="Hellsten U."/>
            <person name="May G."/>
            <person name="Yu Y."/>
            <person name="Sakurai T."/>
            <person name="Umezawa T."/>
            <person name="Bhattacharyya M."/>
            <person name="Sandhu D."/>
            <person name="Valliyodan B."/>
            <person name="Lindquist E."/>
            <person name="Peto M."/>
            <person name="Grant D."/>
            <person name="Shu S."/>
            <person name="Goodstein D."/>
            <person name="Barry K."/>
            <person name="Futrell-Griggs M."/>
            <person name="Abernathy B."/>
            <person name="Du J."/>
            <person name="Tian Z."/>
            <person name="Zhu L."/>
            <person name="Gill N."/>
            <person name="Joshi T."/>
            <person name="Libault M."/>
            <person name="Sethuraman A."/>
            <person name="Zhang X."/>
            <person name="Shinozaki K."/>
            <person name="Nguyen H."/>
            <person name="Wing R."/>
            <person name="Cregan P."/>
            <person name="Specht J."/>
            <person name="Grimwood J."/>
            <person name="Rokhsar D."/>
            <person name="Stacey G."/>
            <person name="Shoemaker R."/>
            <person name="Jackson S."/>
        </authorList>
    </citation>
    <scope>NUCLEOTIDE SEQUENCE</scope>
    <source>
        <tissue evidence="1">Callus</tissue>
    </source>
</reference>
<dbReference type="InParanoid" id="A0A0R0FLA2"/>
<evidence type="ECO:0000313" key="1">
    <source>
        <dbReference type="EMBL" id="KRH04178.1"/>
    </source>
</evidence>
<reference evidence="1 2" key="1">
    <citation type="journal article" date="2010" name="Nature">
        <title>Genome sequence of the palaeopolyploid soybean.</title>
        <authorList>
            <person name="Schmutz J."/>
            <person name="Cannon S.B."/>
            <person name="Schlueter J."/>
            <person name="Ma J."/>
            <person name="Mitros T."/>
            <person name="Nelson W."/>
            <person name="Hyten D.L."/>
            <person name="Song Q."/>
            <person name="Thelen J.J."/>
            <person name="Cheng J."/>
            <person name="Xu D."/>
            <person name="Hellsten U."/>
            <person name="May G.D."/>
            <person name="Yu Y."/>
            <person name="Sakurai T."/>
            <person name="Umezawa T."/>
            <person name="Bhattacharyya M.K."/>
            <person name="Sandhu D."/>
            <person name="Valliyodan B."/>
            <person name="Lindquist E."/>
            <person name="Peto M."/>
            <person name="Grant D."/>
            <person name="Shu S."/>
            <person name="Goodstein D."/>
            <person name="Barry K."/>
            <person name="Futrell-Griggs M."/>
            <person name="Abernathy B."/>
            <person name="Du J."/>
            <person name="Tian Z."/>
            <person name="Zhu L."/>
            <person name="Gill N."/>
            <person name="Joshi T."/>
            <person name="Libault M."/>
            <person name="Sethuraman A."/>
            <person name="Zhang X.-C."/>
            <person name="Shinozaki K."/>
            <person name="Nguyen H.T."/>
            <person name="Wing R.A."/>
            <person name="Cregan P."/>
            <person name="Specht J."/>
            <person name="Grimwood J."/>
            <person name="Rokhsar D."/>
            <person name="Stacey G."/>
            <person name="Shoemaker R.C."/>
            <person name="Jackson S.A."/>
        </authorList>
    </citation>
    <scope>NUCLEOTIDE SEQUENCE</scope>
    <source>
        <strain evidence="2">cv. Williams 82</strain>
        <tissue evidence="1">Callus</tissue>
    </source>
</reference>
<dbReference type="STRING" id="3847.A0A0R0FLA2"/>
<keyword evidence="3" id="KW-1185">Reference proteome</keyword>
<evidence type="ECO:0000313" key="3">
    <source>
        <dbReference type="Proteomes" id="UP000008827"/>
    </source>
</evidence>
<gene>
    <name evidence="1" type="ORF">GLYMA_17G144600</name>
</gene>
<reference evidence="2" key="2">
    <citation type="submission" date="2018-02" db="UniProtKB">
        <authorList>
            <consortium name="EnsemblPlants"/>
        </authorList>
    </citation>
    <scope>IDENTIFICATION</scope>
    <source>
        <strain evidence="2">Williams 82</strain>
    </source>
</reference>
<protein>
    <submittedName>
        <fullName evidence="1 2">Uncharacterized protein</fullName>
    </submittedName>
</protein>
<sequence>MDPNNDFDKVWKQIIYETLDDNSDKQIMSYLRAMQQQGGNNSQHIRPRRVINRNREDEHSVYTKDLEESLITISKNLVYKETQFRRRFRMRRQLFMRIVNALSNYDGYFQMRPDDIGRMGLSSLQKCTTAIRILAYESPADCVDEYIRIGECTTTQWLQFFLRGVNEIFGQEYLRRPNNNDINCLLQIGDAQKFPGYVRFY</sequence>